<dbReference type="Proteomes" id="UP000502118">
    <property type="component" value="Chromosome"/>
</dbReference>
<reference evidence="1 2" key="1">
    <citation type="submission" date="2020-05" db="EMBL/GenBank/DDBJ databases">
        <title>Novel Mycoplasma species detected in Mirounga angustirostris (northern elephant seal) from the USA.</title>
        <authorList>
            <person name="Volokhov D.V."/>
        </authorList>
    </citation>
    <scope>NUCLEOTIDE SEQUENCE [LARGE SCALE GENOMIC DNA]</scope>
    <source>
        <strain evidence="1 2">Mirounga ES2806-NAS</strain>
    </source>
</reference>
<dbReference type="SUPFAM" id="SSF52540">
    <property type="entry name" value="P-loop containing nucleoside triphosphate hydrolases"/>
    <property type="match status" value="1"/>
</dbReference>
<dbReference type="InterPro" id="IPR027417">
    <property type="entry name" value="P-loop_NTPase"/>
</dbReference>
<name>A0A6M4JDC2_9MOLU</name>
<organism evidence="1 2">
    <name type="scientific">Mycoplasma miroungirhinis</name>
    <dbReference type="NCBI Taxonomy" id="754516"/>
    <lineage>
        <taxon>Bacteria</taxon>
        <taxon>Bacillati</taxon>
        <taxon>Mycoplasmatota</taxon>
        <taxon>Mollicutes</taxon>
        <taxon>Mycoplasmataceae</taxon>
        <taxon>Mycoplasma</taxon>
    </lineage>
</organism>
<dbReference type="KEGG" id="mmio:HLA92_01300"/>
<dbReference type="AlphaFoldDB" id="A0A6M4JDC2"/>
<evidence type="ECO:0008006" key="3">
    <source>
        <dbReference type="Google" id="ProtNLM"/>
    </source>
</evidence>
<dbReference type="Gene3D" id="3.40.50.300">
    <property type="entry name" value="P-loop containing nucleotide triphosphate hydrolases"/>
    <property type="match status" value="1"/>
</dbReference>
<accession>A0A6M4JDC2</accession>
<dbReference type="RefSeq" id="WP_171112759.1">
    <property type="nucleotide sequence ID" value="NZ_CP053097.1"/>
</dbReference>
<protein>
    <recommendedName>
        <fullName evidence="3">DNA polymerase III subunit delta</fullName>
    </recommendedName>
</protein>
<gene>
    <name evidence="1" type="ORF">HLA92_01300</name>
</gene>
<keyword evidence="2" id="KW-1185">Reference proteome</keyword>
<proteinExistence type="predicted"/>
<evidence type="ECO:0000313" key="1">
    <source>
        <dbReference type="EMBL" id="QJR44069.1"/>
    </source>
</evidence>
<dbReference type="EMBL" id="CP053097">
    <property type="protein sequence ID" value="QJR44069.1"/>
    <property type="molecule type" value="Genomic_DNA"/>
</dbReference>
<sequence length="292" mass="34457">MHNNYFYELINNSFQKNKPFQSIIFSSHPNFKIDKYILYYINKLQNSQFTDFKQLNKQVNIQILGDNDSLNKDNLISSINDTFFTMNKNVKNILIIKNIENGSNQAINALLKYLETLANNIFVLITTNNKYKVLKTILSRSIIINFDQETTHEFDNYLSKLNTPLIHFYQTITNDIEIFNNLYSLETENILKDILKSINQSTSFINILITQMNVENSFLILQFLNYVFLNIYYLQNNVNENQIDKLITTKSPKNIINILNLINEYKTIINNNNYNFTIQKSAFILQLRNLYD</sequence>
<dbReference type="Pfam" id="PF13177">
    <property type="entry name" value="DNA_pol3_delta2"/>
    <property type="match status" value="1"/>
</dbReference>
<evidence type="ECO:0000313" key="2">
    <source>
        <dbReference type="Proteomes" id="UP000502118"/>
    </source>
</evidence>